<dbReference type="GO" id="GO:0004888">
    <property type="term" value="F:transmembrane signaling receptor activity"/>
    <property type="evidence" value="ECO:0007669"/>
    <property type="project" value="InterPro"/>
</dbReference>
<keyword evidence="9 11" id="KW-0472">Membrane</keyword>
<dbReference type="NCBIfam" id="TIGR00860">
    <property type="entry name" value="LIC"/>
    <property type="match status" value="1"/>
</dbReference>
<feature type="transmembrane region" description="Helical" evidence="11">
    <location>
        <begin position="235"/>
        <end position="255"/>
    </location>
</feature>
<dbReference type="GO" id="GO:0099095">
    <property type="term" value="F:ligand-gated monoatomic anion channel activity"/>
    <property type="evidence" value="ECO:0007669"/>
    <property type="project" value="UniProtKB-ARBA"/>
</dbReference>
<evidence type="ECO:0000256" key="4">
    <source>
        <dbReference type="ARBA" id="ARBA00022475"/>
    </source>
</evidence>
<evidence type="ECO:0000256" key="9">
    <source>
        <dbReference type="ARBA" id="ARBA00023136"/>
    </source>
</evidence>
<dbReference type="Proteomes" id="UP000283509">
    <property type="component" value="Unassembled WGS sequence"/>
</dbReference>
<dbReference type="CDD" id="cd19049">
    <property type="entry name" value="LGIC_TM_anion"/>
    <property type="match status" value="1"/>
</dbReference>
<dbReference type="AlphaFoldDB" id="A0A423T4K6"/>
<feature type="domain" description="Neurotransmitter-gated ion-channel transmembrane" evidence="14">
    <location>
        <begin position="239"/>
        <end position="348"/>
    </location>
</feature>
<feature type="transmembrane region" description="Helical" evidence="11">
    <location>
        <begin position="296"/>
        <end position="319"/>
    </location>
</feature>
<comment type="caution">
    <text evidence="15">The sequence shown here is derived from an EMBL/GenBank/DDBJ whole genome shotgun (WGS) entry which is preliminary data.</text>
</comment>
<evidence type="ECO:0000256" key="7">
    <source>
        <dbReference type="ARBA" id="ARBA00022989"/>
    </source>
</evidence>
<gene>
    <name evidence="15" type="ORF">C7M84_010257</name>
</gene>
<dbReference type="InterPro" id="IPR006202">
    <property type="entry name" value="Neur_chan_lig-bd"/>
</dbReference>
<dbReference type="PROSITE" id="PS00236">
    <property type="entry name" value="NEUROTR_ION_CHANNEL"/>
    <property type="match status" value="1"/>
</dbReference>
<dbReference type="SUPFAM" id="SSF63712">
    <property type="entry name" value="Nicotinic receptor ligand binding domain-like"/>
    <property type="match status" value="1"/>
</dbReference>
<evidence type="ECO:0000313" key="16">
    <source>
        <dbReference type="Proteomes" id="UP000283509"/>
    </source>
</evidence>
<evidence type="ECO:0000256" key="10">
    <source>
        <dbReference type="ARBA" id="ARBA00023303"/>
    </source>
</evidence>
<evidence type="ECO:0000256" key="5">
    <source>
        <dbReference type="ARBA" id="ARBA00022692"/>
    </source>
</evidence>
<evidence type="ECO:0000256" key="1">
    <source>
        <dbReference type="ARBA" id="ARBA00004141"/>
    </source>
</evidence>
<dbReference type="Pfam" id="PF02932">
    <property type="entry name" value="Neur_chan_memb"/>
    <property type="match status" value="1"/>
</dbReference>
<evidence type="ECO:0000256" key="2">
    <source>
        <dbReference type="ARBA" id="ARBA00004236"/>
    </source>
</evidence>
<keyword evidence="10 11" id="KW-0407">Ion channel</keyword>
<comment type="caution">
    <text evidence="11">Lacks conserved residue(s) required for the propagation of feature annotation.</text>
</comment>
<dbReference type="EMBL" id="QCYY01002299">
    <property type="protein sequence ID" value="ROT71439.1"/>
    <property type="molecule type" value="Genomic_DNA"/>
</dbReference>
<reference evidence="15 16" key="1">
    <citation type="submission" date="2018-04" db="EMBL/GenBank/DDBJ databases">
        <authorList>
            <person name="Zhang X."/>
            <person name="Yuan J."/>
            <person name="Li F."/>
            <person name="Xiang J."/>
        </authorList>
    </citation>
    <scope>NUCLEOTIDE SEQUENCE [LARGE SCALE GENOMIC DNA]</scope>
    <source>
        <tissue evidence="15">Muscle</tissue>
    </source>
</reference>
<evidence type="ECO:0000256" key="3">
    <source>
        <dbReference type="ARBA" id="ARBA00022448"/>
    </source>
</evidence>
<dbReference type="InterPro" id="IPR038050">
    <property type="entry name" value="Neuro_actylchol_rec"/>
</dbReference>
<dbReference type="Gene3D" id="1.20.58.390">
    <property type="entry name" value="Neurotransmitter-gated ion-channel transmembrane domain"/>
    <property type="match status" value="1"/>
</dbReference>
<evidence type="ECO:0000259" key="14">
    <source>
        <dbReference type="Pfam" id="PF02932"/>
    </source>
</evidence>
<dbReference type="Gene3D" id="2.70.170.10">
    <property type="entry name" value="Neurotransmitter-gated ion-channel ligand-binding domain"/>
    <property type="match status" value="1"/>
</dbReference>
<dbReference type="SUPFAM" id="SSF90112">
    <property type="entry name" value="Neurotransmitter-gated ion-channel transmembrane pore"/>
    <property type="match status" value="1"/>
</dbReference>
<comment type="subcellular location">
    <subcellularLocation>
        <location evidence="2">Cell membrane</location>
    </subcellularLocation>
    <subcellularLocation>
        <location evidence="1">Membrane</location>
        <topology evidence="1">Multi-pass membrane protein</topology>
    </subcellularLocation>
</comment>
<dbReference type="InterPro" id="IPR036734">
    <property type="entry name" value="Neur_chan_lig-bd_sf"/>
</dbReference>
<feature type="compositionally biased region" description="Low complexity" evidence="12">
    <location>
        <begin position="362"/>
        <end position="376"/>
    </location>
</feature>
<dbReference type="PRINTS" id="PR00252">
    <property type="entry name" value="NRIONCHANNEL"/>
</dbReference>
<keyword evidence="8 11" id="KW-0406">Ion transport</keyword>
<keyword evidence="6" id="KW-0732">Signal</keyword>
<feature type="domain" description="Neurotransmitter-gated ion-channel ligand-binding" evidence="13">
    <location>
        <begin position="26"/>
        <end position="230"/>
    </location>
</feature>
<dbReference type="GO" id="GO:0005254">
    <property type="term" value="F:chloride channel activity"/>
    <property type="evidence" value="ECO:0007669"/>
    <property type="project" value="UniProtKB-ARBA"/>
</dbReference>
<dbReference type="FunFam" id="2.70.170.10:FF:000065">
    <property type="entry name" value="Glutamate-gated chloride channel, putative"/>
    <property type="match status" value="1"/>
</dbReference>
<dbReference type="GO" id="GO:0005886">
    <property type="term" value="C:plasma membrane"/>
    <property type="evidence" value="ECO:0007669"/>
    <property type="project" value="UniProtKB-SubCell"/>
</dbReference>
<dbReference type="OrthoDB" id="442503at2759"/>
<dbReference type="PANTHER" id="PTHR18945">
    <property type="entry name" value="NEUROTRANSMITTER GATED ION CHANNEL"/>
    <property type="match status" value="1"/>
</dbReference>
<evidence type="ECO:0000313" key="15">
    <source>
        <dbReference type="EMBL" id="ROT71439.1"/>
    </source>
</evidence>
<evidence type="ECO:0000256" key="6">
    <source>
        <dbReference type="ARBA" id="ARBA00022729"/>
    </source>
</evidence>
<dbReference type="InterPro" id="IPR006029">
    <property type="entry name" value="Neurotrans-gated_channel_TM"/>
</dbReference>
<accession>A0A423T4K6</accession>
<dbReference type="InterPro" id="IPR018000">
    <property type="entry name" value="Neurotransmitter_ion_chnl_CS"/>
</dbReference>
<dbReference type="PRINTS" id="PR00253">
    <property type="entry name" value="GABAARECEPTR"/>
</dbReference>
<keyword evidence="3 11" id="KW-0813">Transport</keyword>
<evidence type="ECO:0000259" key="13">
    <source>
        <dbReference type="Pfam" id="PF02931"/>
    </source>
</evidence>
<sequence length="529" mass="59752">MLLQRSYSKRRFRCRECKTRSVTNLQILDSLLKLYDRRATPTNHLNNATTVTCELYIRSFGSIDPNSMDYQVDLYLRQSWVDERLNHDDIKQPLDLNDPNLVKAIWKPEVYFPNAKHAEFQFVTVPNVLVRINPNGEILYMLRLKLVFACMMELSKFPLDSQVCTMEIASFSKTMKELNLSWKSDAPIKMYKNMRMPQFEMEEIVPTTCQESFQIGNYSCLVAEFHMRRAIGFHFVQSYLPTTLIVVISWVSFWMDVDSVPGRTTLGVTTLLTVSSKSSGIQAGLPQVSYVKAIDVWMGACTAFVFCALLEFTFVNYLWRRRPHADIRGGPNGRCLPAQCPQITAVVTTPAEPKSVIASLTAPADTTTPSAPPSDAKGASSPGLEDPTQFARIFKQTNKVRARQIDEYCRGIFPLLFSFFNIFYCLLSPLLVAYSSSPQCAKDTCTLYQGHQLIVYSRFSSSCAVALGDLALWVPTKDRDFHPTHRNFIPVSHALESSFFRTGSVGRTACHEVQDNPMMKTLAGGKACL</sequence>
<dbReference type="InterPro" id="IPR006201">
    <property type="entry name" value="Neur_channel"/>
</dbReference>
<keyword evidence="4" id="KW-1003">Cell membrane</keyword>
<name>A0A423T4K6_PENVA</name>
<dbReference type="InterPro" id="IPR036719">
    <property type="entry name" value="Neuro-gated_channel_TM_sf"/>
</dbReference>
<comment type="similarity">
    <text evidence="11">Belongs to the ligand-gated ion channel (TC 1.A.9) family.</text>
</comment>
<keyword evidence="15" id="KW-0675">Receptor</keyword>
<evidence type="ECO:0000256" key="8">
    <source>
        <dbReference type="ARBA" id="ARBA00023065"/>
    </source>
</evidence>
<evidence type="ECO:0000256" key="12">
    <source>
        <dbReference type="SAM" id="MobiDB-lite"/>
    </source>
</evidence>
<evidence type="ECO:0000256" key="11">
    <source>
        <dbReference type="RuleBase" id="RU000687"/>
    </source>
</evidence>
<reference evidence="15 16" key="2">
    <citation type="submission" date="2019-01" db="EMBL/GenBank/DDBJ databases">
        <title>The decoding of complex shrimp genome reveals the adaptation for benthos swimmer, frequently molting mechanism and breeding impact on genome.</title>
        <authorList>
            <person name="Sun Y."/>
            <person name="Gao Y."/>
            <person name="Yu Y."/>
        </authorList>
    </citation>
    <scope>NUCLEOTIDE SEQUENCE [LARGE SCALE GENOMIC DNA]</scope>
    <source>
        <tissue evidence="15">Muscle</tissue>
    </source>
</reference>
<feature type="region of interest" description="Disordered" evidence="12">
    <location>
        <begin position="362"/>
        <end position="386"/>
    </location>
</feature>
<keyword evidence="5 11" id="KW-0812">Transmembrane</keyword>
<proteinExistence type="inferred from homology"/>
<keyword evidence="7 11" id="KW-1133">Transmembrane helix</keyword>
<dbReference type="Pfam" id="PF02931">
    <property type="entry name" value="Neur_chan_LBD"/>
    <property type="match status" value="1"/>
</dbReference>
<dbReference type="InterPro" id="IPR006028">
    <property type="entry name" value="GABAA/Glycine_rcpt"/>
</dbReference>
<keyword evidence="16" id="KW-1185">Reference proteome</keyword>
<protein>
    <submittedName>
        <fullName evidence="15">Putative glycine receptor subunit alpha-2-like</fullName>
    </submittedName>
</protein>
<dbReference type="GO" id="GO:0005230">
    <property type="term" value="F:extracellular ligand-gated monoatomic ion channel activity"/>
    <property type="evidence" value="ECO:0007669"/>
    <property type="project" value="InterPro"/>
</dbReference>
<organism evidence="15 16">
    <name type="scientific">Penaeus vannamei</name>
    <name type="common">Whiteleg shrimp</name>
    <name type="synonym">Litopenaeus vannamei</name>
    <dbReference type="NCBI Taxonomy" id="6689"/>
    <lineage>
        <taxon>Eukaryota</taxon>
        <taxon>Metazoa</taxon>
        <taxon>Ecdysozoa</taxon>
        <taxon>Arthropoda</taxon>
        <taxon>Crustacea</taxon>
        <taxon>Multicrustacea</taxon>
        <taxon>Malacostraca</taxon>
        <taxon>Eumalacostraca</taxon>
        <taxon>Eucarida</taxon>
        <taxon>Decapoda</taxon>
        <taxon>Dendrobranchiata</taxon>
        <taxon>Penaeoidea</taxon>
        <taxon>Penaeidae</taxon>
        <taxon>Penaeus</taxon>
    </lineage>
</organism>
<feature type="transmembrane region" description="Helical" evidence="11">
    <location>
        <begin position="411"/>
        <end position="434"/>
    </location>
</feature>